<evidence type="ECO:0000259" key="22">
    <source>
        <dbReference type="PROSITE" id="PS50011"/>
    </source>
</evidence>
<dbReference type="PANTHER" id="PTHR47974">
    <property type="entry name" value="OS07G0415500 PROTEIN"/>
    <property type="match status" value="1"/>
</dbReference>
<feature type="transmembrane region" description="Helical" evidence="20">
    <location>
        <begin position="427"/>
        <end position="450"/>
    </location>
</feature>
<keyword evidence="13" id="KW-0675">Receptor</keyword>
<dbReference type="PROSITE" id="PS50927">
    <property type="entry name" value="BULB_LECTIN"/>
    <property type="match status" value="1"/>
</dbReference>
<evidence type="ECO:0000256" key="18">
    <source>
        <dbReference type="PROSITE-ProRule" id="PRU10141"/>
    </source>
</evidence>
<dbReference type="Gene3D" id="2.90.10.10">
    <property type="entry name" value="Bulb-type lectin domain"/>
    <property type="match status" value="2"/>
</dbReference>
<dbReference type="Pfam" id="PF08276">
    <property type="entry name" value="PAN_2"/>
    <property type="match status" value="1"/>
</dbReference>
<keyword evidence="12" id="KW-1015">Disulfide bond</keyword>
<proteinExistence type="inferred from homology"/>
<dbReference type="SMART" id="SM00108">
    <property type="entry name" value="B_lectin"/>
    <property type="match status" value="1"/>
</dbReference>
<organism evidence="24 25">
    <name type="scientific">Ilex paraguariensis</name>
    <name type="common">yerba mate</name>
    <dbReference type="NCBI Taxonomy" id="185542"/>
    <lineage>
        <taxon>Eukaryota</taxon>
        <taxon>Viridiplantae</taxon>
        <taxon>Streptophyta</taxon>
        <taxon>Embryophyta</taxon>
        <taxon>Tracheophyta</taxon>
        <taxon>Spermatophyta</taxon>
        <taxon>Magnoliopsida</taxon>
        <taxon>eudicotyledons</taxon>
        <taxon>Gunneridae</taxon>
        <taxon>Pentapetalae</taxon>
        <taxon>asterids</taxon>
        <taxon>campanulids</taxon>
        <taxon>Aquifoliales</taxon>
        <taxon>Aquifoliaceae</taxon>
        <taxon>Ilex</taxon>
    </lineage>
</organism>
<feature type="domain" description="Bulb-type lectin" evidence="23">
    <location>
        <begin position="25"/>
        <end position="142"/>
    </location>
</feature>
<evidence type="ECO:0000256" key="19">
    <source>
        <dbReference type="SAM" id="MobiDB-lite"/>
    </source>
</evidence>
<evidence type="ECO:0000259" key="23">
    <source>
        <dbReference type="PROSITE" id="PS50927"/>
    </source>
</evidence>
<dbReference type="AlphaFoldDB" id="A0ABC8SEH8"/>
<comment type="similarity">
    <text evidence="17">Belongs to the protein kinase superfamily. Ser/Thr protein kinase family.</text>
</comment>
<evidence type="ECO:0000256" key="20">
    <source>
        <dbReference type="SAM" id="Phobius"/>
    </source>
</evidence>
<evidence type="ECO:0000256" key="16">
    <source>
        <dbReference type="ARBA" id="ARBA00048679"/>
    </source>
</evidence>
<feature type="region of interest" description="Disordered" evidence="19">
    <location>
        <begin position="775"/>
        <end position="817"/>
    </location>
</feature>
<keyword evidence="7 17" id="KW-0547">Nucleotide-binding</keyword>
<dbReference type="PANTHER" id="PTHR47974:SF9">
    <property type="entry name" value="RECEPTOR-LIKE SERINE_THREONINE-PROTEIN KINASE"/>
    <property type="match status" value="1"/>
</dbReference>
<dbReference type="PROSITE" id="PS00107">
    <property type="entry name" value="PROTEIN_KINASE_ATP"/>
    <property type="match status" value="1"/>
</dbReference>
<keyword evidence="11 20" id="KW-0472">Membrane</keyword>
<evidence type="ECO:0000313" key="25">
    <source>
        <dbReference type="Proteomes" id="UP001642360"/>
    </source>
</evidence>
<keyword evidence="10 20" id="KW-1133">Transmembrane helix</keyword>
<feature type="domain" description="Protein kinase" evidence="22">
    <location>
        <begin position="487"/>
        <end position="765"/>
    </location>
</feature>
<dbReference type="Gene3D" id="3.30.200.20">
    <property type="entry name" value="Phosphorylase Kinase, domain 1"/>
    <property type="match status" value="1"/>
</dbReference>
<evidence type="ECO:0000256" key="15">
    <source>
        <dbReference type="ARBA" id="ARBA00047899"/>
    </source>
</evidence>
<reference evidence="24 25" key="1">
    <citation type="submission" date="2024-02" db="EMBL/GenBank/DDBJ databases">
        <authorList>
            <person name="Vignale AGUSTIN F."/>
            <person name="Sosa J E."/>
            <person name="Modenutti C."/>
        </authorList>
    </citation>
    <scope>NUCLEOTIDE SEQUENCE [LARGE SCALE GENOMIC DNA]</scope>
</reference>
<dbReference type="GO" id="GO:0005524">
    <property type="term" value="F:ATP binding"/>
    <property type="evidence" value="ECO:0007669"/>
    <property type="project" value="UniProtKB-UniRule"/>
</dbReference>
<keyword evidence="6 21" id="KW-0732">Signal</keyword>
<dbReference type="Gene3D" id="1.10.510.10">
    <property type="entry name" value="Transferase(Phosphotransferase) domain 1"/>
    <property type="match status" value="1"/>
</dbReference>
<dbReference type="FunFam" id="2.90.10.10:FF:000025">
    <property type="entry name" value="G-type lectin S-receptor-like serine/threonine-protein kinase"/>
    <property type="match status" value="1"/>
</dbReference>
<dbReference type="PIRSF" id="PIRSF000641">
    <property type="entry name" value="SRK"/>
    <property type="match status" value="1"/>
</dbReference>
<dbReference type="InterPro" id="IPR036426">
    <property type="entry name" value="Bulb-type_lectin_dom_sf"/>
</dbReference>
<dbReference type="GO" id="GO:0016020">
    <property type="term" value="C:membrane"/>
    <property type="evidence" value="ECO:0007669"/>
    <property type="project" value="UniProtKB-SubCell"/>
</dbReference>
<protein>
    <recommendedName>
        <fullName evidence="17">Receptor-like serine/threonine-protein kinase</fullName>
        <ecNumber evidence="17">2.7.11.1</ecNumber>
    </recommendedName>
</protein>
<dbReference type="FunFam" id="1.10.510.10:FF:000384">
    <property type="entry name" value="G-type lectin S-receptor-like serine/threonine-protein kinase"/>
    <property type="match status" value="1"/>
</dbReference>
<dbReference type="InterPro" id="IPR003609">
    <property type="entry name" value="Pan_app"/>
</dbReference>
<evidence type="ECO:0000256" key="14">
    <source>
        <dbReference type="ARBA" id="ARBA00023180"/>
    </source>
</evidence>
<dbReference type="PROSITE" id="PS50011">
    <property type="entry name" value="PROTEIN_KINASE_DOM"/>
    <property type="match status" value="1"/>
</dbReference>
<accession>A0ABC8SEH8</accession>
<keyword evidence="5 20" id="KW-0812">Transmembrane</keyword>
<keyword evidence="14" id="KW-0325">Glycoprotein</keyword>
<evidence type="ECO:0000256" key="2">
    <source>
        <dbReference type="ARBA" id="ARBA00022527"/>
    </source>
</evidence>
<evidence type="ECO:0000256" key="13">
    <source>
        <dbReference type="ARBA" id="ARBA00023170"/>
    </source>
</evidence>
<keyword evidence="4 17" id="KW-0808">Transferase</keyword>
<dbReference type="InterPro" id="IPR001480">
    <property type="entry name" value="Bulb-type_lectin_dom"/>
</dbReference>
<sequence length="817" mass="89563">MEVMKPPSACLFLFISLLFTTNILAADILPGATLSASNPNQSWSSPNNTFSLSFTTNAQFLAITYHGIPIWKAGGDPGGATDSTATLHFLPNGNLQLLNGSTNSVVWQSNTAGLGVTSAILDDSGNFILKNGTVPVWSTFNDLTDTLLPTQNFTVKHILRSGSYSFRLLSSGNLTLTWNDSIVYYNSLLNLSMNTNFTSPSLSIQSIGTLSLFDSILSSPVIMAYSSDYAEGSDVLRFVKLDSDGNLRIYSSARGSGTQIVRWVAVRDQCQVFGYCGNMGICSYNDSNPICGCPSENFDRVDPEDSRKGCKRKVEISSCSGRETMLQLDHVKFLTYPPEVASQVFLYISMSACRFNCLAGGSCVASTSFSDGTNMCYLKLPDFVSGYQSPALPSTSYIKVCSPGMLNPSASSIGIEKDNGWKLSGRILPIAVIGTILGVVVLQGGLWWWCRRNNPTFGGFSARYEPLEYASGAPVQFSYKEIQRATKGFCDKLGEGGHGAVYRGILPNGNVAAVKQLEDIELGEKNFKLVIATIISTHHLNLVRVIGFCSERHHRFLVYELVKNGSLYNFIFMSNEWAGKVLNWQYRFNIALGTARGIAYLHEECRDCIIHGSIKPENILLDENYNAKVSDFGLAKLTNPNDDKCGTLRSVRGTREHVAPECPADLPITSKSDVYSYGMVLLEIVSGRRNSEVSAQANWEKLSLWAYQEYQKGNLEAIVDQRLLRHELDMEQVMRSIRLSFWCTQEQSSERPMMGKVVQMLEGIIEIDEPPAPKAALERSVSGSSRTSSNVNVLSTSRVSAPAFSSSSSSHANRASS</sequence>
<dbReference type="InterPro" id="IPR011009">
    <property type="entry name" value="Kinase-like_dom_sf"/>
</dbReference>
<comment type="catalytic activity">
    <reaction evidence="16 17">
        <text>L-seryl-[protein] + ATP = O-phospho-L-seryl-[protein] + ADP + H(+)</text>
        <dbReference type="Rhea" id="RHEA:17989"/>
        <dbReference type="Rhea" id="RHEA-COMP:9863"/>
        <dbReference type="Rhea" id="RHEA-COMP:11604"/>
        <dbReference type="ChEBI" id="CHEBI:15378"/>
        <dbReference type="ChEBI" id="CHEBI:29999"/>
        <dbReference type="ChEBI" id="CHEBI:30616"/>
        <dbReference type="ChEBI" id="CHEBI:83421"/>
        <dbReference type="ChEBI" id="CHEBI:456216"/>
        <dbReference type="EC" id="2.7.11.1"/>
    </reaction>
</comment>
<dbReference type="Pfam" id="PF00954">
    <property type="entry name" value="S_locus_glycop"/>
    <property type="match status" value="1"/>
</dbReference>
<evidence type="ECO:0000256" key="3">
    <source>
        <dbReference type="ARBA" id="ARBA00022536"/>
    </source>
</evidence>
<evidence type="ECO:0000256" key="8">
    <source>
        <dbReference type="ARBA" id="ARBA00022777"/>
    </source>
</evidence>
<evidence type="ECO:0000256" key="12">
    <source>
        <dbReference type="ARBA" id="ARBA00023157"/>
    </source>
</evidence>
<keyword evidence="3" id="KW-0245">EGF-like domain</keyword>
<evidence type="ECO:0000256" key="11">
    <source>
        <dbReference type="ARBA" id="ARBA00023136"/>
    </source>
</evidence>
<feature type="signal peptide" evidence="21">
    <location>
        <begin position="1"/>
        <end position="25"/>
    </location>
</feature>
<comment type="caution">
    <text evidence="24">The sequence shown here is derived from an EMBL/GenBank/DDBJ whole genome shotgun (WGS) entry which is preliminary data.</text>
</comment>
<dbReference type="InterPro" id="IPR024171">
    <property type="entry name" value="SRK-like_kinase"/>
</dbReference>
<keyword evidence="2 17" id="KW-0723">Serine/threonine-protein kinase</keyword>
<evidence type="ECO:0000313" key="24">
    <source>
        <dbReference type="EMBL" id="CAK9153448.1"/>
    </source>
</evidence>
<comment type="subcellular location">
    <subcellularLocation>
        <location evidence="1">Membrane</location>
        <topology evidence="1">Single-pass type I membrane protein</topology>
    </subcellularLocation>
</comment>
<keyword evidence="25" id="KW-1185">Reference proteome</keyword>
<dbReference type="EC" id="2.7.11.1" evidence="17"/>
<dbReference type="Pfam" id="PF01453">
    <property type="entry name" value="B_lectin"/>
    <property type="match status" value="1"/>
</dbReference>
<keyword evidence="8 17" id="KW-0418">Kinase</keyword>
<dbReference type="InterPro" id="IPR017441">
    <property type="entry name" value="Protein_kinase_ATP_BS"/>
</dbReference>
<evidence type="ECO:0000256" key="4">
    <source>
        <dbReference type="ARBA" id="ARBA00022679"/>
    </source>
</evidence>
<dbReference type="InterPro" id="IPR001245">
    <property type="entry name" value="Ser-Thr/Tyr_kinase_cat_dom"/>
</dbReference>
<dbReference type="Pfam" id="PF07714">
    <property type="entry name" value="PK_Tyr_Ser-Thr"/>
    <property type="match status" value="1"/>
</dbReference>
<keyword evidence="9 17" id="KW-0067">ATP-binding</keyword>
<gene>
    <name evidence="24" type="ORF">ILEXP_LOCUS21716</name>
</gene>
<dbReference type="Proteomes" id="UP001642360">
    <property type="component" value="Unassembled WGS sequence"/>
</dbReference>
<evidence type="ECO:0000256" key="7">
    <source>
        <dbReference type="ARBA" id="ARBA00022741"/>
    </source>
</evidence>
<feature type="chain" id="PRO_5044750069" description="Receptor-like serine/threonine-protein kinase" evidence="21">
    <location>
        <begin position="26"/>
        <end position="817"/>
    </location>
</feature>
<evidence type="ECO:0000256" key="21">
    <source>
        <dbReference type="SAM" id="SignalP"/>
    </source>
</evidence>
<name>A0ABC8SEH8_9AQUA</name>
<dbReference type="InterPro" id="IPR000858">
    <property type="entry name" value="S_locus_glycoprot_dom"/>
</dbReference>
<dbReference type="SUPFAM" id="SSF51110">
    <property type="entry name" value="alpha-D-mannose-specific plant lectins"/>
    <property type="match status" value="1"/>
</dbReference>
<evidence type="ECO:0000256" key="10">
    <source>
        <dbReference type="ARBA" id="ARBA00022989"/>
    </source>
</evidence>
<dbReference type="FunFam" id="3.30.200.20:FF:000059">
    <property type="entry name" value="S-receptor-like serine/threonine-protein kinase"/>
    <property type="match status" value="1"/>
</dbReference>
<dbReference type="GO" id="GO:0004674">
    <property type="term" value="F:protein serine/threonine kinase activity"/>
    <property type="evidence" value="ECO:0007669"/>
    <property type="project" value="UniProtKB-KW"/>
</dbReference>
<comment type="catalytic activity">
    <reaction evidence="15 17">
        <text>L-threonyl-[protein] + ATP = O-phospho-L-threonyl-[protein] + ADP + H(+)</text>
        <dbReference type="Rhea" id="RHEA:46608"/>
        <dbReference type="Rhea" id="RHEA-COMP:11060"/>
        <dbReference type="Rhea" id="RHEA-COMP:11605"/>
        <dbReference type="ChEBI" id="CHEBI:15378"/>
        <dbReference type="ChEBI" id="CHEBI:30013"/>
        <dbReference type="ChEBI" id="CHEBI:30616"/>
        <dbReference type="ChEBI" id="CHEBI:61977"/>
        <dbReference type="ChEBI" id="CHEBI:456216"/>
        <dbReference type="EC" id="2.7.11.1"/>
    </reaction>
</comment>
<feature type="binding site" evidence="18">
    <location>
        <position position="515"/>
    </location>
    <ligand>
        <name>ATP</name>
        <dbReference type="ChEBI" id="CHEBI:30616"/>
    </ligand>
</feature>
<evidence type="ECO:0000256" key="6">
    <source>
        <dbReference type="ARBA" id="ARBA00022729"/>
    </source>
</evidence>
<dbReference type="EMBL" id="CAUOFW020002395">
    <property type="protein sequence ID" value="CAK9153448.1"/>
    <property type="molecule type" value="Genomic_DNA"/>
</dbReference>
<evidence type="ECO:0000256" key="5">
    <source>
        <dbReference type="ARBA" id="ARBA00022692"/>
    </source>
</evidence>
<dbReference type="InterPro" id="IPR000719">
    <property type="entry name" value="Prot_kinase_dom"/>
</dbReference>
<evidence type="ECO:0000256" key="9">
    <source>
        <dbReference type="ARBA" id="ARBA00022840"/>
    </source>
</evidence>
<feature type="compositionally biased region" description="Low complexity" evidence="19">
    <location>
        <begin position="779"/>
        <end position="817"/>
    </location>
</feature>
<evidence type="ECO:0000256" key="1">
    <source>
        <dbReference type="ARBA" id="ARBA00004479"/>
    </source>
</evidence>
<evidence type="ECO:0000256" key="17">
    <source>
        <dbReference type="PIRNR" id="PIRNR000641"/>
    </source>
</evidence>
<dbReference type="SUPFAM" id="SSF56112">
    <property type="entry name" value="Protein kinase-like (PK-like)"/>
    <property type="match status" value="1"/>
</dbReference>